<feature type="transmembrane region" description="Helical" evidence="9">
    <location>
        <begin position="1287"/>
        <end position="1311"/>
    </location>
</feature>
<dbReference type="EMBL" id="CAJNOR010001432">
    <property type="protein sequence ID" value="CAF1142025.1"/>
    <property type="molecule type" value="Genomic_DNA"/>
</dbReference>
<evidence type="ECO:0000259" key="12">
    <source>
        <dbReference type="PROSITE" id="PS50262"/>
    </source>
</evidence>
<dbReference type="Gene3D" id="4.10.400.10">
    <property type="entry name" value="Low-density Lipoprotein Receptor"/>
    <property type="match status" value="2"/>
</dbReference>
<dbReference type="CDD" id="cd00112">
    <property type="entry name" value="LDLa"/>
    <property type="match status" value="1"/>
</dbReference>
<feature type="disulfide bond" evidence="7">
    <location>
        <begin position="1014"/>
        <end position="1023"/>
    </location>
</feature>
<evidence type="ECO:0000256" key="5">
    <source>
        <dbReference type="ARBA" id="ARBA00023136"/>
    </source>
</evidence>
<organism evidence="13 14">
    <name type="scientific">Adineta ricciae</name>
    <name type="common">Rotifer</name>
    <dbReference type="NCBI Taxonomy" id="249248"/>
    <lineage>
        <taxon>Eukaryota</taxon>
        <taxon>Metazoa</taxon>
        <taxon>Spiralia</taxon>
        <taxon>Gnathifera</taxon>
        <taxon>Rotifera</taxon>
        <taxon>Eurotatoria</taxon>
        <taxon>Bdelloidea</taxon>
        <taxon>Adinetida</taxon>
        <taxon>Adinetidae</taxon>
        <taxon>Adineta</taxon>
    </lineage>
</organism>
<feature type="domain" description="EGF-like" evidence="11">
    <location>
        <begin position="910"/>
        <end position="947"/>
    </location>
</feature>
<accession>A0A814S1Q6</accession>
<comment type="caution">
    <text evidence="7">Lacks conserved residue(s) required for the propagation of feature annotation.</text>
</comment>
<dbReference type="SMART" id="SM00181">
    <property type="entry name" value="EGF"/>
    <property type="match status" value="5"/>
</dbReference>
<dbReference type="SUPFAM" id="SSF57196">
    <property type="entry name" value="EGF/Laminin"/>
    <property type="match status" value="1"/>
</dbReference>
<dbReference type="PROSITE" id="PS50262">
    <property type="entry name" value="G_PROTEIN_RECEP_F1_2"/>
    <property type="match status" value="1"/>
</dbReference>
<evidence type="ECO:0000313" key="13">
    <source>
        <dbReference type="EMBL" id="CAF1142025.1"/>
    </source>
</evidence>
<dbReference type="Gene3D" id="2.40.128.620">
    <property type="match status" value="1"/>
</dbReference>
<comment type="subcellular location">
    <subcellularLocation>
        <location evidence="1">Membrane</location>
        <topology evidence="1">Single-pass membrane protein</topology>
    </subcellularLocation>
</comment>
<dbReference type="PRINTS" id="PR00261">
    <property type="entry name" value="LDLRECEPTOR"/>
</dbReference>
<evidence type="ECO:0000256" key="7">
    <source>
        <dbReference type="PROSITE-ProRule" id="PRU00076"/>
    </source>
</evidence>
<keyword evidence="5 9" id="KW-0472">Membrane</keyword>
<feature type="disulfide bond" evidence="7">
    <location>
        <begin position="937"/>
        <end position="946"/>
    </location>
</feature>
<feature type="disulfide bond" evidence="7">
    <location>
        <begin position="918"/>
        <end position="935"/>
    </location>
</feature>
<keyword evidence="2 9" id="KW-0812">Transmembrane</keyword>
<evidence type="ECO:0000256" key="1">
    <source>
        <dbReference type="ARBA" id="ARBA00004167"/>
    </source>
</evidence>
<dbReference type="Gene3D" id="1.20.1070.10">
    <property type="entry name" value="Rhodopsin 7-helix transmembrane proteins"/>
    <property type="match status" value="1"/>
</dbReference>
<dbReference type="PROSITE" id="PS50026">
    <property type="entry name" value="EGF_3"/>
    <property type="match status" value="2"/>
</dbReference>
<dbReference type="GO" id="GO:0016192">
    <property type="term" value="P:vesicle-mediated transport"/>
    <property type="evidence" value="ECO:0007669"/>
    <property type="project" value="UniProtKB-ARBA"/>
</dbReference>
<evidence type="ECO:0000256" key="4">
    <source>
        <dbReference type="ARBA" id="ARBA00022989"/>
    </source>
</evidence>
<dbReference type="PROSITE" id="PS50068">
    <property type="entry name" value="LDLRA_2"/>
    <property type="match status" value="1"/>
</dbReference>
<dbReference type="InterPro" id="IPR000742">
    <property type="entry name" value="EGF"/>
</dbReference>
<evidence type="ECO:0000256" key="3">
    <source>
        <dbReference type="ARBA" id="ARBA00022737"/>
    </source>
</evidence>
<feature type="transmembrane region" description="Helical" evidence="9">
    <location>
        <begin position="1317"/>
        <end position="1335"/>
    </location>
</feature>
<dbReference type="InterPro" id="IPR002172">
    <property type="entry name" value="LDrepeatLR_classA_rpt"/>
</dbReference>
<keyword evidence="7" id="KW-0245">EGF-like domain</keyword>
<dbReference type="SUPFAM" id="SSF81321">
    <property type="entry name" value="Family A G protein-coupled receptor-like"/>
    <property type="match status" value="1"/>
</dbReference>
<evidence type="ECO:0000313" key="14">
    <source>
        <dbReference type="Proteomes" id="UP000663828"/>
    </source>
</evidence>
<dbReference type="InterPro" id="IPR036055">
    <property type="entry name" value="LDL_receptor-like_sf"/>
</dbReference>
<keyword evidence="10" id="KW-0732">Signal</keyword>
<keyword evidence="4 9" id="KW-1133">Transmembrane helix</keyword>
<dbReference type="Pfam" id="PF00008">
    <property type="entry name" value="EGF"/>
    <property type="match status" value="1"/>
</dbReference>
<feature type="disulfide bond" evidence="8">
    <location>
        <begin position="224"/>
        <end position="236"/>
    </location>
</feature>
<evidence type="ECO:0000256" key="9">
    <source>
        <dbReference type="SAM" id="Phobius"/>
    </source>
</evidence>
<protein>
    <submittedName>
        <fullName evidence="13">Uncharacterized protein</fullName>
    </submittedName>
</protein>
<dbReference type="SMART" id="SM00192">
    <property type="entry name" value="LDLa"/>
    <property type="match status" value="6"/>
</dbReference>
<feature type="domain" description="EGF-like" evidence="11">
    <location>
        <begin position="983"/>
        <end position="1024"/>
    </location>
</feature>
<dbReference type="SUPFAM" id="SSF57424">
    <property type="entry name" value="LDL receptor-like module"/>
    <property type="match status" value="2"/>
</dbReference>
<reference evidence="13" key="1">
    <citation type="submission" date="2021-02" db="EMBL/GenBank/DDBJ databases">
        <authorList>
            <person name="Nowell W R."/>
        </authorList>
    </citation>
    <scope>NUCLEOTIDE SEQUENCE</scope>
</reference>
<feature type="transmembrane region" description="Helical" evidence="9">
    <location>
        <begin position="1371"/>
        <end position="1389"/>
    </location>
</feature>
<proteinExistence type="predicted"/>
<dbReference type="Pfam" id="PF00057">
    <property type="entry name" value="Ldl_recept_a"/>
    <property type="match status" value="1"/>
</dbReference>
<evidence type="ECO:0000256" key="6">
    <source>
        <dbReference type="ARBA" id="ARBA00023157"/>
    </source>
</evidence>
<gene>
    <name evidence="13" type="ORF">XAT740_LOCUS20475</name>
</gene>
<dbReference type="InterPro" id="IPR050685">
    <property type="entry name" value="LDLR"/>
</dbReference>
<dbReference type="PANTHER" id="PTHR24270">
    <property type="entry name" value="LOW-DENSITY LIPOPROTEIN RECEPTOR-RELATED"/>
    <property type="match status" value="1"/>
</dbReference>
<feature type="signal peptide" evidence="10">
    <location>
        <begin position="1"/>
        <end position="20"/>
    </location>
</feature>
<evidence type="ECO:0000256" key="8">
    <source>
        <dbReference type="PROSITE-ProRule" id="PRU00124"/>
    </source>
</evidence>
<comment type="caution">
    <text evidence="13">The sequence shown here is derived from an EMBL/GenBank/DDBJ whole genome shotgun (WGS) entry which is preliminary data.</text>
</comment>
<evidence type="ECO:0000259" key="11">
    <source>
        <dbReference type="PROSITE" id="PS50026"/>
    </source>
</evidence>
<sequence>MTWSIYIVGILLLSSQDVQGRLYLYYMDQTINNGLYYDCLYYRVVDYTIRSFERENDLKTWYQIIPYCIRPFSETEKVYNEETKGEVLTTFTFEELRRQQVTTFDLLSWSALIDLVELYDEYLDGPSNVSLRFQKFYNCSVLWFGRFCQYTFNISLPLNIIVNKTFTDKRFTNKSDITCYLHLDCDRGPAPACFDWREICDRKVDCLGNDADEKNCFELEINECKENEYRCHNGMCIPEEFLNEGYYYSDCIDGTDENILYAQRHAKCSRDPGFWCEESTYRKNPQNFVCGDGDVSDDSILEGSRYCDNRRNVIIKSSLFSYVKHSALSYNCWFLLLCTMADNLYLKDDFNYYNIPKCTTLCDNDGGEGCNIRMVDECHTEFVVFPQRPILHGHVSLVYLTNQTIFFNYGEINIFPDYVCYDARKCPFLPSNSILSINGTTCQSTQELNLYTFTDIINLFQSCLIVIENEHEMNYNRSTLFQCPGTTKYISTHRVFDGVPDCYKGADEKDVDACQWNHKHRFKCSTEQKCISFILFQNGVKDCRNGDDEIMSISQQITFQNLCNGYVHLQPITIDEFIETDETHCDDWPCNNLYTRCDGAWNCPNGIDELNCSPSTCPPDTHECISPITKKVICLPYYLAGNGIIDCLGSTDEREYCRLQKPERFQVRFKCWNDTLCVHNIHVCLERICFMEGKIDCSSDMEYVLKRLDEDRKLKFPLYKYFMLDRLRTNLSSLMVTKNDSIQLIVDQETMVSNKKFTIKRTETCHRGILIYIGISLKIHCLCPPSYYGNRCQYQSQRVSLTLQFSRKCTPVCYGVFGIIISLIDQDNVIHAYEQLTYASTYECNKKYFTYLLYQSRPKNLTKKYKVKIDAYNKINLTYYASWILPVQFLFLPVNRIAAYFIIPAHPINSLENCSVFCGYGRCYAYVNSPNEYFCVCNSGWSGINCTISDKCNCSADSKCLGKSNNQSMCLCPVEKYGSHCRLQSICQNQTCKNGGQCISENERVSRNSFICLCPIGFSGPTCETIQTKVHISFIDIEIPRSLFVHFITVQTEHDPIRTTINVKIPFDQNQAIVQISISFHIIIVQISKEYFLTYVSANNTSSSVSIVQTKMEQRCLNVLQLFHNETVAKYSLLRRVKYYHLLCRDKQQLKCFYDEEAFMCLCNEEGYANCFSFDFNVKYTCKRYGDCQNNAQCFSDRPNCPLSTFCVCEDCFYGSKCQFTTKGFDFSLDAILGYQIRPHLSVNHQPTIVKITIVLTTIMVVIGFVNSILSIITFQRKIKDESGCRHYLLATSIVSLFSTFIFSIKFFMLILSQMSIITNITILRISCILIDFLLRLIPTIIDWLNASIGIDRALALVMSIKYDKNKSRRAVKWTIISILIFTTTSILHDPINRQLIEDEEENRRWCLIQYSPPLQIYNSAINIFHFLVPFIINLVTAITIIFVAARSRATAHQQQTYQQHLNEQFHRHNHLIVSAMLLVVLATPRLIISFISGCMKSVRYPALYLFGYFISYIPPSLTFIVFVVPSKSYKTEFYAATKRFRTVILGRQWNVT</sequence>
<keyword evidence="3" id="KW-0677">Repeat</keyword>
<dbReference type="Gene3D" id="2.10.25.10">
    <property type="entry name" value="Laminin"/>
    <property type="match status" value="1"/>
</dbReference>
<feature type="transmembrane region" description="Helical" evidence="9">
    <location>
        <begin position="1472"/>
        <end position="1492"/>
    </location>
</feature>
<feature type="transmembrane region" description="Helical" evidence="9">
    <location>
        <begin position="1252"/>
        <end position="1275"/>
    </location>
</feature>
<dbReference type="CDD" id="cd00054">
    <property type="entry name" value="EGF_CA"/>
    <property type="match status" value="1"/>
</dbReference>
<dbReference type="GO" id="GO:0005886">
    <property type="term" value="C:plasma membrane"/>
    <property type="evidence" value="ECO:0007669"/>
    <property type="project" value="TreeGrafter"/>
</dbReference>
<feature type="transmembrane region" description="Helical" evidence="9">
    <location>
        <begin position="1504"/>
        <end position="1525"/>
    </location>
</feature>
<feature type="chain" id="PRO_5032456704" evidence="10">
    <location>
        <begin position="21"/>
        <end position="1553"/>
    </location>
</feature>
<evidence type="ECO:0000256" key="10">
    <source>
        <dbReference type="SAM" id="SignalP"/>
    </source>
</evidence>
<feature type="domain" description="G-protein coupled receptors family 1 profile" evidence="12">
    <location>
        <begin position="1267"/>
        <end position="1523"/>
    </location>
</feature>
<keyword evidence="6 7" id="KW-1015">Disulfide bond</keyword>
<dbReference type="InterPro" id="IPR017452">
    <property type="entry name" value="GPCR_Rhodpsn_7TM"/>
</dbReference>
<keyword evidence="14" id="KW-1185">Reference proteome</keyword>
<name>A0A814S1Q6_ADIRI</name>
<dbReference type="PANTHER" id="PTHR24270:SF62">
    <property type="entry name" value="LOW-DENSITY LIPOPROTEIN RECEPTOR-RELATED PROTEIN 2"/>
    <property type="match status" value="1"/>
</dbReference>
<dbReference type="PROSITE" id="PS01186">
    <property type="entry name" value="EGF_2"/>
    <property type="match status" value="2"/>
</dbReference>
<dbReference type="Proteomes" id="UP000663828">
    <property type="component" value="Unassembled WGS sequence"/>
</dbReference>
<evidence type="ECO:0000256" key="2">
    <source>
        <dbReference type="ARBA" id="ARBA00022692"/>
    </source>
</evidence>
<feature type="transmembrane region" description="Helical" evidence="9">
    <location>
        <begin position="1424"/>
        <end position="1446"/>
    </location>
</feature>
<dbReference type="PROSITE" id="PS00022">
    <property type="entry name" value="EGF_1"/>
    <property type="match status" value="4"/>
</dbReference>